<feature type="transmembrane region" description="Helical" evidence="16">
    <location>
        <begin position="368"/>
        <end position="386"/>
    </location>
</feature>
<dbReference type="Pfam" id="PF11145">
    <property type="entry name" value="DUF2921"/>
    <property type="match status" value="2"/>
</dbReference>
<evidence type="ECO:0000256" key="10">
    <source>
        <dbReference type="ARBA" id="ARBA00022786"/>
    </source>
</evidence>
<comment type="pathway">
    <text evidence="3">Protein modification; protein ubiquitination.</text>
</comment>
<dbReference type="EMBL" id="KN835348">
    <property type="protein sequence ID" value="KIK39315.1"/>
    <property type="molecule type" value="Genomic_DNA"/>
</dbReference>
<evidence type="ECO:0000256" key="6">
    <source>
        <dbReference type="ARBA" id="ARBA00022692"/>
    </source>
</evidence>
<evidence type="ECO:0000256" key="15">
    <source>
        <dbReference type="SAM" id="MobiDB-lite"/>
    </source>
</evidence>
<keyword evidence="13 16" id="KW-0472">Membrane</keyword>
<reference evidence="18 19" key="1">
    <citation type="submission" date="2014-04" db="EMBL/GenBank/DDBJ databases">
        <authorList>
            <consortium name="DOE Joint Genome Institute"/>
            <person name="Kuo A."/>
            <person name="Ruytinx J."/>
            <person name="Rineau F."/>
            <person name="Colpaert J."/>
            <person name="Kohler A."/>
            <person name="Nagy L.G."/>
            <person name="Floudas D."/>
            <person name="Copeland A."/>
            <person name="Barry K.W."/>
            <person name="Cichocki N."/>
            <person name="Veneault-Fourrey C."/>
            <person name="LaButti K."/>
            <person name="Lindquist E.A."/>
            <person name="Lipzen A."/>
            <person name="Lundell T."/>
            <person name="Morin E."/>
            <person name="Murat C."/>
            <person name="Sun H."/>
            <person name="Tunlid A."/>
            <person name="Henrissat B."/>
            <person name="Grigoriev I.V."/>
            <person name="Hibbett D.S."/>
            <person name="Martin F."/>
            <person name="Nordberg H.P."/>
            <person name="Cantor M.N."/>
            <person name="Hua S.X."/>
        </authorList>
    </citation>
    <scope>NUCLEOTIDE SEQUENCE [LARGE SCALE GENOMIC DNA]</scope>
    <source>
        <strain evidence="18 19">UH-Slu-Lm8-n1</strain>
    </source>
</reference>
<feature type="transmembrane region" description="Helical" evidence="16">
    <location>
        <begin position="21"/>
        <end position="39"/>
    </location>
</feature>
<organism evidence="18 19">
    <name type="scientific">Suillus luteus UH-Slu-Lm8-n1</name>
    <dbReference type="NCBI Taxonomy" id="930992"/>
    <lineage>
        <taxon>Eukaryota</taxon>
        <taxon>Fungi</taxon>
        <taxon>Dikarya</taxon>
        <taxon>Basidiomycota</taxon>
        <taxon>Agaricomycotina</taxon>
        <taxon>Agaricomycetes</taxon>
        <taxon>Agaricomycetidae</taxon>
        <taxon>Boletales</taxon>
        <taxon>Suillineae</taxon>
        <taxon>Suillaceae</taxon>
        <taxon>Suillus</taxon>
    </lineage>
</organism>
<dbReference type="InterPro" id="IPR050731">
    <property type="entry name" value="HRD1_E3_ubiq-ligases"/>
</dbReference>
<dbReference type="PROSITE" id="PS50089">
    <property type="entry name" value="ZF_RING_2"/>
    <property type="match status" value="1"/>
</dbReference>
<dbReference type="SUPFAM" id="SSF57850">
    <property type="entry name" value="RING/U-box"/>
    <property type="match status" value="1"/>
</dbReference>
<keyword evidence="8" id="KW-0732">Signal</keyword>
<feature type="transmembrane region" description="Helical" evidence="16">
    <location>
        <begin position="546"/>
        <end position="566"/>
    </location>
</feature>
<name>A0A0C9ZNR3_9AGAM</name>
<dbReference type="Proteomes" id="UP000054485">
    <property type="component" value="Unassembled WGS sequence"/>
</dbReference>
<dbReference type="PANTHER" id="PTHR22763:SF162">
    <property type="entry name" value="TRANSMEMBRANE E3 UBIQUITIN-PROTEIN LIGASE 1"/>
    <property type="match status" value="1"/>
</dbReference>
<evidence type="ECO:0000256" key="3">
    <source>
        <dbReference type="ARBA" id="ARBA00004906"/>
    </source>
</evidence>
<dbReference type="Pfam" id="PF13639">
    <property type="entry name" value="zf-RING_2"/>
    <property type="match status" value="1"/>
</dbReference>
<dbReference type="HOGENOM" id="CLU_014026_0_0_1"/>
<proteinExistence type="predicted"/>
<comment type="catalytic activity">
    <reaction evidence="1">
        <text>S-ubiquitinyl-[E2 ubiquitin-conjugating enzyme]-L-cysteine + [acceptor protein]-L-lysine = [E2 ubiquitin-conjugating enzyme]-L-cysteine + N(6)-ubiquitinyl-[acceptor protein]-L-lysine.</text>
        <dbReference type="EC" id="2.3.2.27"/>
    </reaction>
</comment>
<keyword evidence="6 16" id="KW-0812">Transmembrane</keyword>
<evidence type="ECO:0000256" key="5">
    <source>
        <dbReference type="ARBA" id="ARBA00022679"/>
    </source>
</evidence>
<dbReference type="SMART" id="SM00184">
    <property type="entry name" value="RING"/>
    <property type="match status" value="1"/>
</dbReference>
<evidence type="ECO:0000256" key="13">
    <source>
        <dbReference type="ARBA" id="ARBA00023136"/>
    </source>
</evidence>
<feature type="transmembrane region" description="Helical" evidence="16">
    <location>
        <begin position="615"/>
        <end position="632"/>
    </location>
</feature>
<evidence type="ECO:0000256" key="11">
    <source>
        <dbReference type="ARBA" id="ARBA00022833"/>
    </source>
</evidence>
<accession>A0A0C9ZNR3</accession>
<evidence type="ECO:0000256" key="2">
    <source>
        <dbReference type="ARBA" id="ARBA00004127"/>
    </source>
</evidence>
<reference evidence="19" key="2">
    <citation type="submission" date="2015-01" db="EMBL/GenBank/DDBJ databases">
        <title>Evolutionary Origins and Diversification of the Mycorrhizal Mutualists.</title>
        <authorList>
            <consortium name="DOE Joint Genome Institute"/>
            <consortium name="Mycorrhizal Genomics Consortium"/>
            <person name="Kohler A."/>
            <person name="Kuo A."/>
            <person name="Nagy L.G."/>
            <person name="Floudas D."/>
            <person name="Copeland A."/>
            <person name="Barry K.W."/>
            <person name="Cichocki N."/>
            <person name="Veneault-Fourrey C."/>
            <person name="LaButti K."/>
            <person name="Lindquist E.A."/>
            <person name="Lipzen A."/>
            <person name="Lundell T."/>
            <person name="Morin E."/>
            <person name="Murat C."/>
            <person name="Riley R."/>
            <person name="Ohm R."/>
            <person name="Sun H."/>
            <person name="Tunlid A."/>
            <person name="Henrissat B."/>
            <person name="Grigoriev I.V."/>
            <person name="Hibbett D.S."/>
            <person name="Martin F."/>
        </authorList>
    </citation>
    <scope>NUCLEOTIDE SEQUENCE [LARGE SCALE GENOMIC DNA]</scope>
    <source>
        <strain evidence="19">UH-Slu-Lm8-n1</strain>
    </source>
</reference>
<keyword evidence="10" id="KW-0833">Ubl conjugation pathway</keyword>
<evidence type="ECO:0000256" key="4">
    <source>
        <dbReference type="ARBA" id="ARBA00012483"/>
    </source>
</evidence>
<keyword evidence="5" id="KW-0808">Transferase</keyword>
<protein>
    <recommendedName>
        <fullName evidence="4">RING-type E3 ubiquitin transferase</fullName>
        <ecNumber evidence="4">2.3.2.27</ecNumber>
    </recommendedName>
</protein>
<dbReference type="Gene3D" id="3.30.40.10">
    <property type="entry name" value="Zinc/RING finger domain, C3HC4 (zinc finger)"/>
    <property type="match status" value="1"/>
</dbReference>
<dbReference type="GO" id="GO:0043161">
    <property type="term" value="P:proteasome-mediated ubiquitin-dependent protein catabolic process"/>
    <property type="evidence" value="ECO:0007669"/>
    <property type="project" value="TreeGrafter"/>
</dbReference>
<dbReference type="FunCoup" id="A0A0C9ZNR3">
    <property type="interactions" value="34"/>
</dbReference>
<dbReference type="InterPro" id="IPR001841">
    <property type="entry name" value="Znf_RING"/>
</dbReference>
<comment type="subcellular location">
    <subcellularLocation>
        <location evidence="2">Endomembrane system</location>
        <topology evidence="2">Multi-pass membrane protein</topology>
    </subcellularLocation>
</comment>
<evidence type="ECO:0000256" key="1">
    <source>
        <dbReference type="ARBA" id="ARBA00000900"/>
    </source>
</evidence>
<dbReference type="EC" id="2.3.2.27" evidence="4"/>
<evidence type="ECO:0000256" key="14">
    <source>
        <dbReference type="PROSITE-ProRule" id="PRU00175"/>
    </source>
</evidence>
<sequence>MDRNDENDGQPARLPQQRSSVPSFLFLIFMLFILTNHTGDEFLARNHYQDALQSLNYQLSNFTAWLNGTESNFTMPDRNAAATPLVGSFMSFGSRLNPQWASYFSNVTGFAHGEIDFFNVTLPSLGSANYPWRTHAETFMGDTNTTDLVSHFGSWNWTGSDKISWSIMDRAPISVKGVTEKIAMVHGRIDVRHPATSDDMKLDFEGVHFLANGSIYGFAEPTGRHIDIRYIPALVPEAFQNDTARTIEPELMSRVNKVKDMIDAGVIDQDSTSMPNLLPVSVTLLTVPADGESRGGCGFSVYAQIAPSEIPVRDMEDLEDELQKPTGRWTVKRPPLKLNGVLLSRECGILYNLHDAEGLRSQLFFRKVATYAGISAFVYLVQLLLLSRQVDRSRTPAGLSRVSLWTFLTQSIVDSVSFAGHITFAIIANGRPSLSLVAPAFVACVLFAFESQHAILINQVQAPEDAVVPPPPRPVQQEPSLPSQDVPTPTTVPPQSNGPTFLSLLFRHIRSDPQARICKCFGILVFTFNVPSGLGMFFFLTFIVRVIVTPSLALVFVASMYSLFWLPQIVRSVKKGRSSALTAEYLFGTSFCRLFHALYFLTCPKNVLDVEPRRWMWYLAIFIFLQVAVILLQQRFGPAFFLPKRFARAQVHDYHPALPLSAADPEAPDESLGDCAICMEAIHSEDEKQLEHVTGGLLRNVGARRSYSLAPCQHLFHTECLEKWLAIKNICPHCRRPLPPL</sequence>
<keyword evidence="12 16" id="KW-1133">Transmembrane helix</keyword>
<evidence type="ECO:0000259" key="17">
    <source>
        <dbReference type="PROSITE" id="PS50089"/>
    </source>
</evidence>
<dbReference type="GO" id="GO:0061630">
    <property type="term" value="F:ubiquitin protein ligase activity"/>
    <property type="evidence" value="ECO:0007669"/>
    <property type="project" value="UniProtKB-EC"/>
</dbReference>
<dbReference type="AlphaFoldDB" id="A0A0C9ZNR3"/>
<dbReference type="InParanoid" id="A0A0C9ZNR3"/>
<feature type="domain" description="RING-type" evidence="17">
    <location>
        <begin position="675"/>
        <end position="735"/>
    </location>
</feature>
<dbReference type="STRING" id="930992.A0A0C9ZNR3"/>
<gene>
    <name evidence="18" type="ORF">CY34DRAFT_340837</name>
</gene>
<evidence type="ECO:0000256" key="12">
    <source>
        <dbReference type="ARBA" id="ARBA00022989"/>
    </source>
</evidence>
<evidence type="ECO:0000313" key="19">
    <source>
        <dbReference type="Proteomes" id="UP000054485"/>
    </source>
</evidence>
<evidence type="ECO:0000256" key="7">
    <source>
        <dbReference type="ARBA" id="ARBA00022723"/>
    </source>
</evidence>
<dbReference type="GO" id="GO:0012505">
    <property type="term" value="C:endomembrane system"/>
    <property type="evidence" value="ECO:0007669"/>
    <property type="project" value="UniProtKB-SubCell"/>
</dbReference>
<dbReference type="PANTHER" id="PTHR22763">
    <property type="entry name" value="RING ZINC FINGER PROTEIN"/>
    <property type="match status" value="1"/>
</dbReference>
<keyword evidence="11" id="KW-0862">Zinc</keyword>
<keyword evidence="7" id="KW-0479">Metal-binding</keyword>
<feature type="region of interest" description="Disordered" evidence="15">
    <location>
        <begin position="468"/>
        <end position="495"/>
    </location>
</feature>
<evidence type="ECO:0000256" key="9">
    <source>
        <dbReference type="ARBA" id="ARBA00022771"/>
    </source>
</evidence>
<dbReference type="OrthoDB" id="9984778at2759"/>
<keyword evidence="9 14" id="KW-0863">Zinc-finger</keyword>
<dbReference type="InterPro" id="IPR013083">
    <property type="entry name" value="Znf_RING/FYVE/PHD"/>
</dbReference>
<evidence type="ECO:0000256" key="8">
    <source>
        <dbReference type="ARBA" id="ARBA00022729"/>
    </source>
</evidence>
<keyword evidence="19" id="KW-1185">Reference proteome</keyword>
<evidence type="ECO:0000313" key="18">
    <source>
        <dbReference type="EMBL" id="KIK39315.1"/>
    </source>
</evidence>
<evidence type="ECO:0000256" key="16">
    <source>
        <dbReference type="SAM" id="Phobius"/>
    </source>
</evidence>
<dbReference type="InterPro" id="IPR021319">
    <property type="entry name" value="DUF2921"/>
</dbReference>
<feature type="transmembrane region" description="Helical" evidence="16">
    <location>
        <begin position="517"/>
        <end position="540"/>
    </location>
</feature>
<dbReference type="GO" id="GO:0008270">
    <property type="term" value="F:zinc ion binding"/>
    <property type="evidence" value="ECO:0007669"/>
    <property type="project" value="UniProtKB-KW"/>
</dbReference>